<organism evidence="2 3">
    <name type="scientific">Shewanella insulae</name>
    <dbReference type="NCBI Taxonomy" id="2681496"/>
    <lineage>
        <taxon>Bacteria</taxon>
        <taxon>Pseudomonadati</taxon>
        <taxon>Pseudomonadota</taxon>
        <taxon>Gammaproteobacteria</taxon>
        <taxon>Alteromonadales</taxon>
        <taxon>Shewanellaceae</taxon>
        <taxon>Shewanella</taxon>
    </lineage>
</organism>
<dbReference type="RefSeq" id="WP_160795860.1">
    <property type="nucleotide sequence ID" value="NZ_WRPA01000008.1"/>
</dbReference>
<dbReference type="Proteomes" id="UP000474778">
    <property type="component" value="Unassembled WGS sequence"/>
</dbReference>
<proteinExistence type="predicted"/>
<gene>
    <name evidence="2" type="ORF">GNT65_10240</name>
</gene>
<sequence length="716" mass="79608">MSTLYAHGDSQQVGARARALIKYQVDSASSNAETASLSVTPTMLQYQDPAYRLNINSFDDAGRGAALAKIVRQGVQLIGDGKEVATSQSLARFKAQDEWEAYLAKQGKEARRALAPLKSLFTLNPLIPLAQRADNAPRVGDMLRLGDFFQTGASELAPWRITAVEGQGVTASLEQSSVQQEIEFRRFGQLRFDSETGWLDSLLLVERQQKGDRRQTRRWLLAPKSTLYVSDMLWQDEGDSIDDLEHDLYEIPTLPMTPDDRDASISMMEPDQGIMSAGWGSDDIELRYIHGLVAGDYATSVEYQNIELIDWQGRVIDLPLWRHSARGASAMGGVVSSGVNLLPVGWGESRANLEELYQIRAELSFTPVRTYTEQVSWQKLLKQPYHFGEARLTLTSLSEPGRYRLAVSNGGVNSLSPDLNGLNGKLGFETPKGLGPKWLSLTEQLLLGELFFREQASREQASQVYILQLAEMPESLSIFHGEQLRDKTTTKAITLVTQSDYEANLANPPLTPASSGIADSNASAKSEEKWQFTEPSTVSRTGNDLYIPMPTALAQVCRPRIDKGFNEGGKPVQWRLIDNGQGQSAFVLASLDGRRRYFYDKSIQGSIHCQGRPQWQKVGKGDKRRPWLVDLTPWLKTLDKRKAQVNRLYRELSITDAFGHRLSPRLPKDAEGQGLEKALVEGRYLSVDGAASSAAYLAIGDEPLTTPYQFTFKPLP</sequence>
<keyword evidence="3" id="KW-1185">Reference proteome</keyword>
<feature type="region of interest" description="Disordered" evidence="1">
    <location>
        <begin position="511"/>
        <end position="543"/>
    </location>
</feature>
<protein>
    <submittedName>
        <fullName evidence="2">Uncharacterized protein</fullName>
    </submittedName>
</protein>
<comment type="caution">
    <text evidence="2">The sequence shown here is derived from an EMBL/GenBank/DDBJ whole genome shotgun (WGS) entry which is preliminary data.</text>
</comment>
<evidence type="ECO:0000256" key="1">
    <source>
        <dbReference type="SAM" id="MobiDB-lite"/>
    </source>
</evidence>
<dbReference type="EMBL" id="WRPA01000008">
    <property type="protein sequence ID" value="MXR69046.1"/>
    <property type="molecule type" value="Genomic_DNA"/>
</dbReference>
<feature type="compositionally biased region" description="Polar residues" evidence="1">
    <location>
        <begin position="533"/>
        <end position="542"/>
    </location>
</feature>
<feature type="compositionally biased region" description="Polar residues" evidence="1">
    <location>
        <begin position="512"/>
        <end position="524"/>
    </location>
</feature>
<dbReference type="AlphaFoldDB" id="A0A6L7HXN0"/>
<evidence type="ECO:0000313" key="3">
    <source>
        <dbReference type="Proteomes" id="UP000474778"/>
    </source>
</evidence>
<evidence type="ECO:0000313" key="2">
    <source>
        <dbReference type="EMBL" id="MXR69046.1"/>
    </source>
</evidence>
<accession>A0A6L7HXN0</accession>
<name>A0A6L7HXN0_9GAMM</name>
<reference evidence="2 3" key="1">
    <citation type="submission" date="2019-12" db="EMBL/GenBank/DDBJ databases">
        <title>Shewanella insulae sp. nov., isolated from a tidal flat.</title>
        <authorList>
            <person name="Yoon J.-H."/>
        </authorList>
    </citation>
    <scope>NUCLEOTIDE SEQUENCE [LARGE SCALE GENOMIC DNA]</scope>
    <source>
        <strain evidence="2 3">JBTF-M18</strain>
    </source>
</reference>